<dbReference type="Gene3D" id="1.10.10.60">
    <property type="entry name" value="Homeodomain-like"/>
    <property type="match status" value="1"/>
</dbReference>
<dbReference type="SMART" id="SM00342">
    <property type="entry name" value="HTH_ARAC"/>
    <property type="match status" value="1"/>
</dbReference>
<evidence type="ECO:0000259" key="1">
    <source>
        <dbReference type="PROSITE" id="PS01124"/>
    </source>
</evidence>
<reference evidence="2 3" key="1">
    <citation type="submission" date="2014-10" db="EMBL/GenBank/DDBJ databases">
        <title>Draft genome sequence of Novosphingobium subterraneum DSM 12447.</title>
        <authorList>
            <person name="Gan H.M."/>
            <person name="Gan H.Y."/>
            <person name="Savka M.A."/>
        </authorList>
    </citation>
    <scope>NUCLEOTIDE SEQUENCE [LARGE SCALE GENOMIC DNA]</scope>
    <source>
        <strain evidence="2 3">DSM 12447</strain>
    </source>
</reference>
<feature type="domain" description="HTH araC/xylS-type" evidence="1">
    <location>
        <begin position="146"/>
        <end position="263"/>
    </location>
</feature>
<dbReference type="STRING" id="48936.NJ75_01883"/>
<name>A0A0B9A8X6_9SPHN</name>
<protein>
    <submittedName>
        <fullName evidence="2">AraC family transcriptional regulator</fullName>
    </submittedName>
</protein>
<dbReference type="PATRIC" id="fig|48936.3.peg.1898"/>
<organism evidence="2 3">
    <name type="scientific">Novosphingobium subterraneum</name>
    <dbReference type="NCBI Taxonomy" id="48936"/>
    <lineage>
        <taxon>Bacteria</taxon>
        <taxon>Pseudomonadati</taxon>
        <taxon>Pseudomonadota</taxon>
        <taxon>Alphaproteobacteria</taxon>
        <taxon>Sphingomonadales</taxon>
        <taxon>Sphingomonadaceae</taxon>
        <taxon>Novosphingobium</taxon>
    </lineage>
</organism>
<accession>A0A0B9A8X6</accession>
<dbReference type="EMBL" id="JRVC01000007">
    <property type="protein sequence ID" value="KHS47046.1"/>
    <property type="molecule type" value="Genomic_DNA"/>
</dbReference>
<dbReference type="PROSITE" id="PS01124">
    <property type="entry name" value="HTH_ARAC_FAMILY_2"/>
    <property type="match status" value="1"/>
</dbReference>
<gene>
    <name evidence="2" type="ORF">NJ75_01883</name>
</gene>
<proteinExistence type="predicted"/>
<dbReference type="RefSeq" id="WP_230487710.1">
    <property type="nucleotide sequence ID" value="NZ_JRVC01000007.1"/>
</dbReference>
<evidence type="ECO:0000313" key="2">
    <source>
        <dbReference type="EMBL" id="KHS47046.1"/>
    </source>
</evidence>
<evidence type="ECO:0000313" key="3">
    <source>
        <dbReference type="Proteomes" id="UP000031338"/>
    </source>
</evidence>
<dbReference type="InterPro" id="IPR018060">
    <property type="entry name" value="HTH_AraC"/>
</dbReference>
<dbReference type="Pfam" id="PF12833">
    <property type="entry name" value="HTH_18"/>
    <property type="match status" value="1"/>
</dbReference>
<keyword evidence="3" id="KW-1185">Reference proteome</keyword>
<dbReference type="Proteomes" id="UP000031338">
    <property type="component" value="Unassembled WGS sequence"/>
</dbReference>
<dbReference type="GO" id="GO:0043565">
    <property type="term" value="F:sequence-specific DNA binding"/>
    <property type="evidence" value="ECO:0007669"/>
    <property type="project" value="InterPro"/>
</dbReference>
<sequence length="292" mass="33193">MTGDCTVRVRFHRPPEPLQRYFTTFYLTEIDVPQGRVTDHLHPEWANIRIYQGDFPDSQLPGRPPFAGVQANATGPTSTTLEFTTGTTRIWGIGLLPLGWARFVRQPANAHADHIYDVASEPFLAPFRPLAASVFGKEKDEQAELSRITRFFEQNLAADVEDDPRIVACHAALVDPDIASVSEMAEATQLPTHTVERLCRKHFGFPPRLLLRRQRFMRSLVQYMMDPSLKWIGAIDGHYHDQAQFVRDFHRFMGMSPSEYAHCPKPVLQEVMRARKEFVGAAVQALHTPTRS</sequence>
<comment type="caution">
    <text evidence="2">The sequence shown here is derived from an EMBL/GenBank/DDBJ whole genome shotgun (WGS) entry which is preliminary data.</text>
</comment>
<dbReference type="GO" id="GO:0003700">
    <property type="term" value="F:DNA-binding transcription factor activity"/>
    <property type="evidence" value="ECO:0007669"/>
    <property type="project" value="InterPro"/>
</dbReference>
<dbReference type="AlphaFoldDB" id="A0A0B9A8X6"/>